<keyword evidence="1" id="KW-0472">Membrane</keyword>
<sequence length="160" mass="18951">MKNSKSLRWVVNIFFLLVILGDIFLNNAKYFVGPEDVRCELGRVESFGSKRSASNWFYLVESDERFSADSFNLSKGAPYAIWKNDDYIVNDQIHTICHVEVRRFIFFESDYVIYFGEYSYYENNRSLLIDSVSSIEGRTYFHFAFLLFFYLVFCFVNLRG</sequence>
<feature type="transmembrane region" description="Helical" evidence="1">
    <location>
        <begin position="140"/>
        <end position="158"/>
    </location>
</feature>
<proteinExistence type="predicted"/>
<gene>
    <name evidence="2" type="ORF">ORJ04_22420</name>
</gene>
<dbReference type="RefSeq" id="WP_305977810.1">
    <property type="nucleotide sequence ID" value="NZ_JAPJDZ010000256.1"/>
</dbReference>
<dbReference type="Proteomes" id="UP001231109">
    <property type="component" value="Unassembled WGS sequence"/>
</dbReference>
<accession>A0ABT9I5P3</accession>
<keyword evidence="3" id="KW-1185">Reference proteome</keyword>
<organism evidence="2 3">
    <name type="scientific">Rheinheimera baltica</name>
    <dbReference type="NCBI Taxonomy" id="67576"/>
    <lineage>
        <taxon>Bacteria</taxon>
        <taxon>Pseudomonadati</taxon>
        <taxon>Pseudomonadota</taxon>
        <taxon>Gammaproteobacteria</taxon>
        <taxon>Chromatiales</taxon>
        <taxon>Chromatiaceae</taxon>
        <taxon>Rheinheimera</taxon>
    </lineage>
</organism>
<protein>
    <submittedName>
        <fullName evidence="2">Uncharacterized protein</fullName>
    </submittedName>
</protein>
<evidence type="ECO:0000256" key="1">
    <source>
        <dbReference type="SAM" id="Phobius"/>
    </source>
</evidence>
<evidence type="ECO:0000313" key="2">
    <source>
        <dbReference type="EMBL" id="MDP5138707.1"/>
    </source>
</evidence>
<keyword evidence="1" id="KW-1133">Transmembrane helix</keyword>
<evidence type="ECO:0000313" key="3">
    <source>
        <dbReference type="Proteomes" id="UP001231109"/>
    </source>
</evidence>
<dbReference type="EMBL" id="JAPJDZ010000256">
    <property type="protein sequence ID" value="MDP5138707.1"/>
    <property type="molecule type" value="Genomic_DNA"/>
</dbReference>
<keyword evidence="1" id="KW-0812">Transmembrane</keyword>
<comment type="caution">
    <text evidence="2">The sequence shown here is derived from an EMBL/GenBank/DDBJ whole genome shotgun (WGS) entry which is preliminary data.</text>
</comment>
<reference evidence="2 3" key="1">
    <citation type="submission" date="2022-11" db="EMBL/GenBank/DDBJ databases">
        <title>Viruses from the air-sea interface of a natural surface slick.</title>
        <authorList>
            <person name="Rahlff J."/>
            <person name="Holmfeldt K."/>
        </authorList>
    </citation>
    <scope>NUCLEOTIDE SEQUENCE [LARGE SCALE GENOMIC DNA]</scope>
    <source>
        <strain evidence="2 3">SMS4</strain>
    </source>
</reference>
<feature type="transmembrane region" description="Helical" evidence="1">
    <location>
        <begin position="7"/>
        <end position="25"/>
    </location>
</feature>
<name>A0ABT9I5P3_9GAMM</name>